<accession>A0A166AD67</accession>
<protein>
    <submittedName>
        <fullName evidence="2">Uncharacterized protein</fullName>
    </submittedName>
</protein>
<gene>
    <name evidence="2" type="ORF">EXIGLDRAFT_770447</name>
    <name evidence="1" type="ORF">EXIGLDRAFT_776119</name>
</gene>
<name>A0A166AD67_EXIGL</name>
<sequence length="106" mass="11429">MSTAQSTAAHMRKRLYDDMDALEGVERAVLDAQSAREKAQAALELAQAGFNLAAANEQDLIERRAALRAGTLRLRNSLQTMATFPPEILAMVCAEAVSSSISFFVG</sequence>
<dbReference type="EMBL" id="KV426208">
    <property type="protein sequence ID" value="KZV84871.1"/>
    <property type="molecule type" value="Genomic_DNA"/>
</dbReference>
<evidence type="ECO:0000313" key="2">
    <source>
        <dbReference type="EMBL" id="KZV90779.1"/>
    </source>
</evidence>
<evidence type="ECO:0000313" key="1">
    <source>
        <dbReference type="EMBL" id="KZV84871.1"/>
    </source>
</evidence>
<evidence type="ECO:0000313" key="3">
    <source>
        <dbReference type="Proteomes" id="UP000077266"/>
    </source>
</evidence>
<dbReference type="Proteomes" id="UP000077266">
    <property type="component" value="Unassembled WGS sequence"/>
</dbReference>
<organism evidence="2 3">
    <name type="scientific">Exidia glandulosa HHB12029</name>
    <dbReference type="NCBI Taxonomy" id="1314781"/>
    <lineage>
        <taxon>Eukaryota</taxon>
        <taxon>Fungi</taxon>
        <taxon>Dikarya</taxon>
        <taxon>Basidiomycota</taxon>
        <taxon>Agaricomycotina</taxon>
        <taxon>Agaricomycetes</taxon>
        <taxon>Auriculariales</taxon>
        <taxon>Exidiaceae</taxon>
        <taxon>Exidia</taxon>
    </lineage>
</organism>
<proteinExistence type="predicted"/>
<dbReference type="AlphaFoldDB" id="A0A166AD67"/>
<keyword evidence="3" id="KW-1185">Reference proteome</keyword>
<reference evidence="2 3" key="1">
    <citation type="journal article" date="2016" name="Mol. Biol. Evol.">
        <title>Comparative Genomics of Early-Diverging Mushroom-Forming Fungi Provides Insights into the Origins of Lignocellulose Decay Capabilities.</title>
        <authorList>
            <person name="Nagy L.G."/>
            <person name="Riley R."/>
            <person name="Tritt A."/>
            <person name="Adam C."/>
            <person name="Daum C."/>
            <person name="Floudas D."/>
            <person name="Sun H."/>
            <person name="Yadav J.S."/>
            <person name="Pangilinan J."/>
            <person name="Larsson K.H."/>
            <person name="Matsuura K."/>
            <person name="Barry K."/>
            <person name="Labutti K."/>
            <person name="Kuo R."/>
            <person name="Ohm R.A."/>
            <person name="Bhattacharya S.S."/>
            <person name="Shirouzu T."/>
            <person name="Yoshinaga Y."/>
            <person name="Martin F.M."/>
            <person name="Grigoriev I.V."/>
            <person name="Hibbett D.S."/>
        </authorList>
    </citation>
    <scope>NUCLEOTIDE SEQUENCE [LARGE SCALE GENOMIC DNA]</scope>
    <source>
        <strain evidence="2 3">HHB12029</strain>
    </source>
</reference>
<dbReference type="EMBL" id="KV426040">
    <property type="protein sequence ID" value="KZV90779.1"/>
    <property type="molecule type" value="Genomic_DNA"/>
</dbReference>